<dbReference type="AlphaFoldDB" id="A0A0T6DRH2"/>
<proteinExistence type="predicted"/>
<keyword evidence="1" id="KW-1133">Transmembrane helix</keyword>
<keyword evidence="3" id="KW-1185">Reference proteome</keyword>
<evidence type="ECO:0000313" key="2">
    <source>
        <dbReference type="EMBL" id="KRU22574.1"/>
    </source>
</evidence>
<accession>A0A0T6DRH2</accession>
<dbReference type="RefSeq" id="WP_058024587.1">
    <property type="nucleotide sequence ID" value="NZ_LNDJ01000063.1"/>
</dbReference>
<keyword evidence="1" id="KW-0472">Membrane</keyword>
<feature type="transmembrane region" description="Helical" evidence="1">
    <location>
        <begin position="21"/>
        <end position="39"/>
    </location>
</feature>
<evidence type="ECO:0000313" key="3">
    <source>
        <dbReference type="Proteomes" id="UP000051202"/>
    </source>
</evidence>
<evidence type="ECO:0000256" key="1">
    <source>
        <dbReference type="SAM" id="Phobius"/>
    </source>
</evidence>
<dbReference type="Proteomes" id="UP000051202">
    <property type="component" value="Unassembled WGS sequence"/>
</dbReference>
<protein>
    <submittedName>
        <fullName evidence="2">Uncharacterized protein</fullName>
    </submittedName>
</protein>
<sequence length="149" mass="17365">MTLATALRIDTAIHSTSRLRRLLYVGLTAIMIVLAWLAALAWWQYLLILTVSLAIVGYLFLTRLTLRHLSQPPLDQRMDKQWQLLIQTSRGDELWQAQLLSTHYYQWAINLEFNIVEPYQRPLSITIFRDQVSPEEWRTLSVLANINTG</sequence>
<keyword evidence="1" id="KW-0812">Transmembrane</keyword>
<name>A0A0T6DRH2_9GAMM</name>
<dbReference type="EMBL" id="LNDJ01000063">
    <property type="protein sequence ID" value="KRU22574.1"/>
    <property type="molecule type" value="Genomic_DNA"/>
</dbReference>
<reference evidence="2 3" key="1">
    <citation type="submission" date="2015-11" db="EMBL/GenBank/DDBJ databases">
        <title>Permanent draft genome of Psychrobacter piscatorii LQ58.</title>
        <authorList>
            <person name="Zhou M."/>
            <person name="Dong B."/>
            <person name="Liu Q."/>
        </authorList>
    </citation>
    <scope>NUCLEOTIDE SEQUENCE [LARGE SCALE GENOMIC DNA]</scope>
    <source>
        <strain evidence="2 3">LQ58</strain>
    </source>
</reference>
<dbReference type="STRING" id="554343.AS194_01315"/>
<gene>
    <name evidence="2" type="ORF">AS194_01315</name>
</gene>
<comment type="caution">
    <text evidence="2">The sequence shown here is derived from an EMBL/GenBank/DDBJ whole genome shotgun (WGS) entry which is preliminary data.</text>
</comment>
<feature type="transmembrane region" description="Helical" evidence="1">
    <location>
        <begin position="45"/>
        <end position="61"/>
    </location>
</feature>
<organism evidence="2 3">
    <name type="scientific">Psychrobacter piscatorii</name>
    <dbReference type="NCBI Taxonomy" id="554343"/>
    <lineage>
        <taxon>Bacteria</taxon>
        <taxon>Pseudomonadati</taxon>
        <taxon>Pseudomonadota</taxon>
        <taxon>Gammaproteobacteria</taxon>
        <taxon>Moraxellales</taxon>
        <taxon>Moraxellaceae</taxon>
        <taxon>Psychrobacter</taxon>
    </lineage>
</organism>